<evidence type="ECO:0000259" key="4">
    <source>
        <dbReference type="Pfam" id="PF00080"/>
    </source>
</evidence>
<feature type="region of interest" description="Disordered" evidence="2">
    <location>
        <begin position="24"/>
        <end position="46"/>
    </location>
</feature>
<feature type="domain" description="Superoxide dismutase copper/zinc binding" evidence="4">
    <location>
        <begin position="72"/>
        <end position="192"/>
    </location>
</feature>
<evidence type="ECO:0000256" key="3">
    <source>
        <dbReference type="SAM" id="SignalP"/>
    </source>
</evidence>
<geneLocation type="plasmid" evidence="5">
    <name>unnamed</name>
</geneLocation>
<dbReference type="RefSeq" id="WP_241034601.1">
    <property type="nucleotide sequence ID" value="NZ_JAKXMK010000002.1"/>
</dbReference>
<reference evidence="5 6" key="1">
    <citation type="submission" date="2022-03" db="EMBL/GenBank/DDBJ databases">
        <title>Pseudonocardia alaer sp. nov., a novel actinomycete isolated from reed forest soil.</title>
        <authorList>
            <person name="Wang L."/>
        </authorList>
    </citation>
    <scope>NUCLEOTIDE SEQUENCE [LARGE SCALE GENOMIC DNA]</scope>
    <source>
        <strain evidence="5 6">Y-16303</strain>
        <plasmid evidence="5">unnamed</plasmid>
    </source>
</reference>
<feature type="chain" id="PRO_5047174620" evidence="3">
    <location>
        <begin position="28"/>
        <end position="197"/>
    </location>
</feature>
<comment type="similarity">
    <text evidence="1">Belongs to the Cu-Zn superoxide dismutase family.</text>
</comment>
<gene>
    <name evidence="5" type="ORF">MMF94_01805</name>
</gene>
<dbReference type="SUPFAM" id="SSF49329">
    <property type="entry name" value="Cu,Zn superoxide dismutase-like"/>
    <property type="match status" value="1"/>
</dbReference>
<keyword evidence="3" id="KW-0732">Signal</keyword>
<feature type="signal peptide" evidence="3">
    <location>
        <begin position="1"/>
        <end position="27"/>
    </location>
</feature>
<keyword evidence="5" id="KW-0614">Plasmid</keyword>
<protein>
    <submittedName>
        <fullName evidence="5">Superoxide dismutase family protein</fullName>
    </submittedName>
</protein>
<evidence type="ECO:0000313" key="5">
    <source>
        <dbReference type="EMBL" id="MCH6164402.1"/>
    </source>
</evidence>
<dbReference type="EMBL" id="JAKXMK010000002">
    <property type="protein sequence ID" value="MCH6164402.1"/>
    <property type="molecule type" value="Genomic_DNA"/>
</dbReference>
<dbReference type="Gene3D" id="2.60.40.200">
    <property type="entry name" value="Superoxide dismutase, copper/zinc binding domain"/>
    <property type="match status" value="1"/>
</dbReference>
<dbReference type="Proteomes" id="UP001299970">
    <property type="component" value="Unassembled WGS sequence"/>
</dbReference>
<sequence length="197" mass="20035">MRSRRLLILGLLCVPLAACGGGGTAPAAPPSPAAPPAAGETIRASGTFAAPPPGVAVTYDQTLVPVGSTAVVDATEGDGRTTVTMDVTGLEPNRRYGAHAHANPCGATGADAGPHFQFTPDPVQPSVDPAYANPQNEIWLDFTTDAQGAATATSTVNWEFPEDRRAQSVVIHTMPTSMEPGKAGTAGDRAGCITVGF</sequence>
<evidence type="ECO:0000313" key="6">
    <source>
        <dbReference type="Proteomes" id="UP001299970"/>
    </source>
</evidence>
<dbReference type="Pfam" id="PF00080">
    <property type="entry name" value="Sod_Cu"/>
    <property type="match status" value="1"/>
</dbReference>
<comment type="caution">
    <text evidence="5">The sequence shown here is derived from an EMBL/GenBank/DDBJ whole genome shotgun (WGS) entry which is preliminary data.</text>
</comment>
<keyword evidence="6" id="KW-1185">Reference proteome</keyword>
<proteinExistence type="inferred from homology"/>
<evidence type="ECO:0000256" key="1">
    <source>
        <dbReference type="ARBA" id="ARBA00010457"/>
    </source>
</evidence>
<dbReference type="InterPro" id="IPR001424">
    <property type="entry name" value="SOD_Cu_Zn_dom"/>
</dbReference>
<accession>A0ABS9T794</accession>
<organism evidence="5 6">
    <name type="scientific">Pseudonocardia alaniniphila</name>
    <dbReference type="NCBI Taxonomy" id="75291"/>
    <lineage>
        <taxon>Bacteria</taxon>
        <taxon>Bacillati</taxon>
        <taxon>Actinomycetota</taxon>
        <taxon>Actinomycetes</taxon>
        <taxon>Pseudonocardiales</taxon>
        <taxon>Pseudonocardiaceae</taxon>
        <taxon>Pseudonocardia</taxon>
    </lineage>
</organism>
<evidence type="ECO:0000256" key="2">
    <source>
        <dbReference type="SAM" id="MobiDB-lite"/>
    </source>
</evidence>
<dbReference type="InterPro" id="IPR036423">
    <property type="entry name" value="SOD-like_Cu/Zn_dom_sf"/>
</dbReference>
<name>A0ABS9T794_9PSEU</name>